<evidence type="ECO:0000259" key="3">
    <source>
        <dbReference type="PROSITE" id="PS50888"/>
    </source>
</evidence>
<protein>
    <recommendedName>
        <fullName evidence="3">BHLH domain-containing protein</fullName>
    </recommendedName>
</protein>
<dbReference type="AlphaFoldDB" id="A0A8X6NR69"/>
<keyword evidence="1" id="KW-0175">Coiled coil</keyword>
<feature type="region of interest" description="Disordered" evidence="2">
    <location>
        <begin position="147"/>
        <end position="179"/>
    </location>
</feature>
<feature type="compositionally biased region" description="Acidic residues" evidence="2">
    <location>
        <begin position="158"/>
        <end position="172"/>
    </location>
</feature>
<dbReference type="InterPro" id="IPR036638">
    <property type="entry name" value="HLH_DNA-bd_sf"/>
</dbReference>
<dbReference type="Gene3D" id="4.10.280.10">
    <property type="entry name" value="Helix-loop-helix DNA-binding domain"/>
    <property type="match status" value="1"/>
</dbReference>
<reference evidence="4" key="1">
    <citation type="submission" date="2020-08" db="EMBL/GenBank/DDBJ databases">
        <title>Multicomponent nature underlies the extraordinary mechanical properties of spider dragline silk.</title>
        <authorList>
            <person name="Kono N."/>
            <person name="Nakamura H."/>
            <person name="Mori M."/>
            <person name="Yoshida Y."/>
            <person name="Ohtoshi R."/>
            <person name="Malay A.D."/>
            <person name="Moran D.A.P."/>
            <person name="Tomita M."/>
            <person name="Numata K."/>
            <person name="Arakawa K."/>
        </authorList>
    </citation>
    <scope>NUCLEOTIDE SEQUENCE</scope>
</reference>
<sequence length="179" mass="20872">MSDSDWSDTIPSISSIEDTDGSFSLSEDDSDETFDIENDTDKRQYHNQLKRKRRYNLNDTFNALRAITPSLRESNVKVSRYQVLREFIKFEKETEALRKLDKEKEEKVKQFEEYMDEYNASYDKYTAEGDTEKIKELVYKSPSEFGLDSDEFNAFSDDGTDSESNLETDSEADNPPAKR</sequence>
<dbReference type="EMBL" id="BMAW01061284">
    <property type="protein sequence ID" value="GFT30462.1"/>
    <property type="molecule type" value="Genomic_DNA"/>
</dbReference>
<evidence type="ECO:0000313" key="6">
    <source>
        <dbReference type="Proteomes" id="UP000887013"/>
    </source>
</evidence>
<dbReference type="InterPro" id="IPR011598">
    <property type="entry name" value="bHLH_dom"/>
</dbReference>
<organism evidence="4 6">
    <name type="scientific">Nephila pilipes</name>
    <name type="common">Giant wood spider</name>
    <name type="synonym">Nephila maculata</name>
    <dbReference type="NCBI Taxonomy" id="299642"/>
    <lineage>
        <taxon>Eukaryota</taxon>
        <taxon>Metazoa</taxon>
        <taxon>Ecdysozoa</taxon>
        <taxon>Arthropoda</taxon>
        <taxon>Chelicerata</taxon>
        <taxon>Arachnida</taxon>
        <taxon>Araneae</taxon>
        <taxon>Araneomorphae</taxon>
        <taxon>Entelegynae</taxon>
        <taxon>Araneoidea</taxon>
        <taxon>Nephilidae</taxon>
        <taxon>Nephila</taxon>
    </lineage>
</organism>
<name>A0A8X6NR69_NEPPI</name>
<feature type="compositionally biased region" description="Acidic residues" evidence="2">
    <location>
        <begin position="26"/>
        <end position="38"/>
    </location>
</feature>
<proteinExistence type="predicted"/>
<keyword evidence="6" id="KW-1185">Reference proteome</keyword>
<evidence type="ECO:0000313" key="5">
    <source>
        <dbReference type="EMBL" id="GFU17835.1"/>
    </source>
</evidence>
<evidence type="ECO:0000256" key="1">
    <source>
        <dbReference type="SAM" id="Coils"/>
    </source>
</evidence>
<feature type="coiled-coil region" evidence="1">
    <location>
        <begin position="90"/>
        <end position="128"/>
    </location>
</feature>
<dbReference type="EMBL" id="BMAW01126669">
    <property type="protein sequence ID" value="GFU17835.1"/>
    <property type="molecule type" value="Genomic_DNA"/>
</dbReference>
<dbReference type="Proteomes" id="UP000887013">
    <property type="component" value="Unassembled WGS sequence"/>
</dbReference>
<gene>
    <name evidence="5" type="ORF">NPIL_292131</name>
    <name evidence="4" type="ORF">NPIL_42511</name>
</gene>
<accession>A0A8X6NR69</accession>
<feature type="region of interest" description="Disordered" evidence="2">
    <location>
        <begin position="1"/>
        <end position="43"/>
    </location>
</feature>
<dbReference type="SUPFAM" id="SSF47459">
    <property type="entry name" value="HLH, helix-loop-helix DNA-binding domain"/>
    <property type="match status" value="1"/>
</dbReference>
<feature type="compositionally biased region" description="Polar residues" evidence="2">
    <location>
        <begin position="1"/>
        <end position="25"/>
    </location>
</feature>
<dbReference type="PROSITE" id="PS50888">
    <property type="entry name" value="BHLH"/>
    <property type="match status" value="1"/>
</dbReference>
<evidence type="ECO:0000313" key="4">
    <source>
        <dbReference type="EMBL" id="GFT30462.1"/>
    </source>
</evidence>
<dbReference type="Pfam" id="PF00010">
    <property type="entry name" value="HLH"/>
    <property type="match status" value="1"/>
</dbReference>
<comment type="caution">
    <text evidence="4">The sequence shown here is derived from an EMBL/GenBank/DDBJ whole genome shotgun (WGS) entry which is preliminary data.</text>
</comment>
<feature type="domain" description="BHLH" evidence="3">
    <location>
        <begin position="41"/>
        <end position="94"/>
    </location>
</feature>
<feature type="non-terminal residue" evidence="4">
    <location>
        <position position="179"/>
    </location>
</feature>
<dbReference type="GO" id="GO:0046983">
    <property type="term" value="F:protein dimerization activity"/>
    <property type="evidence" value="ECO:0007669"/>
    <property type="project" value="InterPro"/>
</dbReference>
<evidence type="ECO:0000256" key="2">
    <source>
        <dbReference type="SAM" id="MobiDB-lite"/>
    </source>
</evidence>